<dbReference type="SUPFAM" id="SSF81342">
    <property type="entry name" value="Transmembrane di-heme cytochromes"/>
    <property type="match status" value="1"/>
</dbReference>
<evidence type="ECO:0000259" key="8">
    <source>
        <dbReference type="Pfam" id="PF01292"/>
    </source>
</evidence>
<evidence type="ECO:0000256" key="5">
    <source>
        <dbReference type="ARBA" id="ARBA00023136"/>
    </source>
</evidence>
<feature type="transmembrane region" description="Helical" evidence="7">
    <location>
        <begin position="44"/>
        <end position="62"/>
    </location>
</feature>
<dbReference type="PANTHER" id="PTHR30485">
    <property type="entry name" value="NI/FE-HYDROGENASE 1 B-TYPE CYTOCHROME SUBUNIT"/>
    <property type="match status" value="1"/>
</dbReference>
<feature type="transmembrane region" description="Helical" evidence="7">
    <location>
        <begin position="179"/>
        <end position="200"/>
    </location>
</feature>
<dbReference type="EMBL" id="NPEV01000025">
    <property type="protein sequence ID" value="RAI26855.1"/>
    <property type="molecule type" value="Genomic_DNA"/>
</dbReference>
<organism evidence="9 10">
    <name type="scientific">Rhodobium orientis</name>
    <dbReference type="NCBI Taxonomy" id="34017"/>
    <lineage>
        <taxon>Bacteria</taxon>
        <taxon>Pseudomonadati</taxon>
        <taxon>Pseudomonadota</taxon>
        <taxon>Alphaproteobacteria</taxon>
        <taxon>Hyphomicrobiales</taxon>
        <taxon>Rhodobiaceae</taxon>
        <taxon>Rhodobium</taxon>
    </lineage>
</organism>
<dbReference type="InterPro" id="IPR001680">
    <property type="entry name" value="WD40_rpt"/>
</dbReference>
<gene>
    <name evidence="9" type="ORF">CH339_12515</name>
</gene>
<evidence type="ECO:0000256" key="3">
    <source>
        <dbReference type="ARBA" id="ARBA00022692"/>
    </source>
</evidence>
<protein>
    <recommendedName>
        <fullName evidence="8">Cytochrome b561 bacterial/Ni-hydrogenase domain-containing protein</fullName>
    </recommendedName>
</protein>
<feature type="transmembrane region" description="Helical" evidence="7">
    <location>
        <begin position="12"/>
        <end position="32"/>
    </location>
</feature>
<evidence type="ECO:0000256" key="7">
    <source>
        <dbReference type="SAM" id="Phobius"/>
    </source>
</evidence>
<keyword evidence="10" id="KW-1185">Reference proteome</keyword>
<accession>A0A327JM73</accession>
<keyword evidence="4 7" id="KW-1133">Transmembrane helix</keyword>
<comment type="subcellular location">
    <subcellularLocation>
        <location evidence="1">Cell membrane</location>
        <topology evidence="1">Multi-pass membrane protein</topology>
    </subcellularLocation>
</comment>
<dbReference type="InterPro" id="IPR051542">
    <property type="entry name" value="Hydrogenase_cytochrome"/>
</dbReference>
<dbReference type="GO" id="GO:0005886">
    <property type="term" value="C:plasma membrane"/>
    <property type="evidence" value="ECO:0007669"/>
    <property type="project" value="UniProtKB-SubCell"/>
</dbReference>
<evidence type="ECO:0000256" key="1">
    <source>
        <dbReference type="ARBA" id="ARBA00004651"/>
    </source>
</evidence>
<keyword evidence="6" id="KW-0853">WD repeat</keyword>
<comment type="caution">
    <text evidence="9">The sequence shown here is derived from an EMBL/GenBank/DDBJ whole genome shotgun (WGS) entry which is preliminary data.</text>
</comment>
<dbReference type="PANTHER" id="PTHR30485:SF2">
    <property type="entry name" value="BLL0597 PROTEIN"/>
    <property type="match status" value="1"/>
</dbReference>
<dbReference type="InterPro" id="IPR016174">
    <property type="entry name" value="Di-haem_cyt_TM"/>
</dbReference>
<evidence type="ECO:0000256" key="4">
    <source>
        <dbReference type="ARBA" id="ARBA00022989"/>
    </source>
</evidence>
<dbReference type="RefSeq" id="WP_111434703.1">
    <property type="nucleotide sequence ID" value="NZ_JACIGG010000001.1"/>
</dbReference>
<dbReference type="GO" id="GO:0022904">
    <property type="term" value="P:respiratory electron transport chain"/>
    <property type="evidence" value="ECO:0007669"/>
    <property type="project" value="InterPro"/>
</dbReference>
<dbReference type="GO" id="GO:0009055">
    <property type="term" value="F:electron transfer activity"/>
    <property type="evidence" value="ECO:0007669"/>
    <property type="project" value="InterPro"/>
</dbReference>
<dbReference type="InterPro" id="IPR011577">
    <property type="entry name" value="Cyt_b561_bac/Ni-Hgenase"/>
</dbReference>
<feature type="transmembrane region" description="Helical" evidence="7">
    <location>
        <begin position="100"/>
        <end position="121"/>
    </location>
</feature>
<evidence type="ECO:0000256" key="6">
    <source>
        <dbReference type="PROSITE-ProRule" id="PRU00221"/>
    </source>
</evidence>
<dbReference type="PROSITE" id="PS50082">
    <property type="entry name" value="WD_REPEATS_2"/>
    <property type="match status" value="1"/>
</dbReference>
<dbReference type="Pfam" id="PF01292">
    <property type="entry name" value="Ni_hydr_CYTB"/>
    <property type="match status" value="1"/>
</dbReference>
<evidence type="ECO:0000313" key="9">
    <source>
        <dbReference type="EMBL" id="RAI26855.1"/>
    </source>
</evidence>
<proteinExistence type="predicted"/>
<dbReference type="AlphaFoldDB" id="A0A327JM73"/>
<evidence type="ECO:0000313" key="10">
    <source>
        <dbReference type="Proteomes" id="UP000249299"/>
    </source>
</evidence>
<dbReference type="Gene3D" id="1.20.950.20">
    <property type="entry name" value="Transmembrane di-heme cytochromes, Chain C"/>
    <property type="match status" value="1"/>
</dbReference>
<evidence type="ECO:0000256" key="2">
    <source>
        <dbReference type="ARBA" id="ARBA00022475"/>
    </source>
</evidence>
<reference evidence="9 10" key="1">
    <citation type="submission" date="2017-07" db="EMBL/GenBank/DDBJ databases">
        <title>Draft Genome Sequences of Select Purple Nonsulfur Bacteria.</title>
        <authorList>
            <person name="Lasarre B."/>
            <person name="Mckinlay J.B."/>
        </authorList>
    </citation>
    <scope>NUCLEOTIDE SEQUENCE [LARGE SCALE GENOMIC DNA]</scope>
    <source>
        <strain evidence="9 10">DSM 11290</strain>
    </source>
</reference>
<feature type="repeat" description="WD" evidence="6">
    <location>
        <begin position="1"/>
        <end position="14"/>
    </location>
</feature>
<dbReference type="OrthoDB" id="196472at2"/>
<sequence>MAASESNGTIRVWDPLIRIGHWILVAAFATAYLTEGEPEWLHTWAGYAIVATVLLRIVWGFVGPKRARFSDFVTGPGRVVAYLKGLVSGKAERHIGHSPAGGAMAVALLLCLAVTAVSGMGRLAAEEGRGPLAGIVAAAPATEGMRVHGEKAEHEEYGERGEHGEGDEAEGFWAGTHEIAANLTLALIILHIAGVLFASYAHRENLARAMVTGAKRA</sequence>
<dbReference type="Proteomes" id="UP000249299">
    <property type="component" value="Unassembled WGS sequence"/>
</dbReference>
<keyword evidence="5 7" id="KW-0472">Membrane</keyword>
<keyword evidence="3 7" id="KW-0812">Transmembrane</keyword>
<dbReference type="GO" id="GO:0020037">
    <property type="term" value="F:heme binding"/>
    <property type="evidence" value="ECO:0007669"/>
    <property type="project" value="TreeGrafter"/>
</dbReference>
<name>A0A327JM73_9HYPH</name>
<keyword evidence="2" id="KW-1003">Cell membrane</keyword>
<feature type="domain" description="Cytochrome b561 bacterial/Ni-hydrogenase" evidence="8">
    <location>
        <begin position="12"/>
        <end position="213"/>
    </location>
</feature>